<feature type="transmembrane region" description="Helical" evidence="1">
    <location>
        <begin position="159"/>
        <end position="176"/>
    </location>
</feature>
<dbReference type="SUPFAM" id="SSF48317">
    <property type="entry name" value="Acid phosphatase/Vanadium-dependent haloperoxidase"/>
    <property type="match status" value="1"/>
</dbReference>
<gene>
    <name evidence="3" type="ORF">ATW55_02675</name>
</gene>
<evidence type="ECO:0000313" key="3">
    <source>
        <dbReference type="EMBL" id="KUO95999.1"/>
    </source>
</evidence>
<evidence type="ECO:0000259" key="2">
    <source>
        <dbReference type="SMART" id="SM00014"/>
    </source>
</evidence>
<reference evidence="3 4" key="1">
    <citation type="submission" date="2015-12" db="EMBL/GenBank/DDBJ databases">
        <title>Draft genome sequence of Acidibacillus ferrooxidans ITV001, isolated from a chalcopyrite acid mine drainage site in Brazil.</title>
        <authorList>
            <person name="Dall'Agnol H."/>
            <person name="Nancucheo I."/>
            <person name="Johnson B."/>
            <person name="Oliveira R."/>
            <person name="Leite L."/>
            <person name="Pylro V."/>
            <person name="Nunes G.L."/>
            <person name="Tzotzos G."/>
            <person name="Fernandes G.R."/>
            <person name="Dutra J."/>
            <person name="Orellana S.C."/>
            <person name="Oliveira G."/>
        </authorList>
    </citation>
    <scope>NUCLEOTIDE SEQUENCE [LARGE SCALE GENOMIC DNA]</scope>
    <source>
        <strain evidence="4">ITV01</strain>
    </source>
</reference>
<dbReference type="Gene3D" id="1.20.144.10">
    <property type="entry name" value="Phosphatidic acid phosphatase type 2/haloperoxidase"/>
    <property type="match status" value="1"/>
</dbReference>
<evidence type="ECO:0000313" key="4">
    <source>
        <dbReference type="Proteomes" id="UP000053557"/>
    </source>
</evidence>
<dbReference type="EMBL" id="LPVJ01000030">
    <property type="protein sequence ID" value="KUO95999.1"/>
    <property type="molecule type" value="Genomic_DNA"/>
</dbReference>
<dbReference type="Pfam" id="PF01569">
    <property type="entry name" value="PAP2"/>
    <property type="match status" value="1"/>
</dbReference>
<keyword evidence="1" id="KW-0812">Transmembrane</keyword>
<keyword evidence="1" id="KW-0472">Membrane</keyword>
<name>A0A101XR50_9BACL</name>
<sequence length="283" mass="30822">MQVPLEIFARRWQTLQAEFMLALFHHRSPLLNMLFIGVSFLGNYASFTVWAAALAFFRRAAQAQTLFLAASAAMIVTDLFKHAFDTKRPYLHLHVEPLYLQSAAGASFPSGHVLLACAVFTYLLLLTRVTPLRVIAVCAWVLLLALSRLYLLVHWPIDVFAGAVIGVTLGALLYNLRNVLLHNFAPFLWVMIIAISVILHETLVEDTMIHLAFGFSALAAALVTTGRTFSARILTATGLLGLLILLTSVFASGLAAPLAIPSGILTGMGLDSSQEKSDTLVDS</sequence>
<feature type="transmembrane region" description="Helical" evidence="1">
    <location>
        <begin position="208"/>
        <end position="226"/>
    </location>
</feature>
<dbReference type="CDD" id="cd01610">
    <property type="entry name" value="PAP2_like"/>
    <property type="match status" value="1"/>
</dbReference>
<keyword evidence="4" id="KW-1185">Reference proteome</keyword>
<dbReference type="InterPro" id="IPR036938">
    <property type="entry name" value="PAP2/HPO_sf"/>
</dbReference>
<dbReference type="OrthoDB" id="9789113at2"/>
<feature type="transmembrane region" description="Helical" evidence="1">
    <location>
        <begin position="238"/>
        <end position="260"/>
    </location>
</feature>
<protein>
    <recommendedName>
        <fullName evidence="2">Phosphatidic acid phosphatase type 2/haloperoxidase domain-containing protein</fullName>
    </recommendedName>
</protein>
<organism evidence="3 4">
    <name type="scientific">Ferroacidibacillus organovorans</name>
    <dbReference type="NCBI Taxonomy" id="1765683"/>
    <lineage>
        <taxon>Bacteria</taxon>
        <taxon>Bacillati</taxon>
        <taxon>Bacillota</taxon>
        <taxon>Bacilli</taxon>
        <taxon>Bacillales</taxon>
        <taxon>Alicyclobacillaceae</taxon>
        <taxon>Ferroacidibacillus</taxon>
    </lineage>
</organism>
<dbReference type="RefSeq" id="WP_067715381.1">
    <property type="nucleotide sequence ID" value="NZ_LPVJ01000030.1"/>
</dbReference>
<feature type="transmembrane region" description="Helical" evidence="1">
    <location>
        <begin position="132"/>
        <end position="153"/>
    </location>
</feature>
<dbReference type="Proteomes" id="UP000053557">
    <property type="component" value="Unassembled WGS sequence"/>
</dbReference>
<feature type="transmembrane region" description="Helical" evidence="1">
    <location>
        <begin position="30"/>
        <end position="54"/>
    </location>
</feature>
<dbReference type="SMART" id="SM00014">
    <property type="entry name" value="acidPPc"/>
    <property type="match status" value="1"/>
</dbReference>
<feature type="transmembrane region" description="Helical" evidence="1">
    <location>
        <begin position="66"/>
        <end position="84"/>
    </location>
</feature>
<dbReference type="InterPro" id="IPR000326">
    <property type="entry name" value="PAP2/HPO"/>
</dbReference>
<comment type="caution">
    <text evidence="3">The sequence shown here is derived from an EMBL/GenBank/DDBJ whole genome shotgun (WGS) entry which is preliminary data.</text>
</comment>
<feature type="transmembrane region" description="Helical" evidence="1">
    <location>
        <begin position="183"/>
        <end position="202"/>
    </location>
</feature>
<dbReference type="AlphaFoldDB" id="A0A101XR50"/>
<proteinExistence type="predicted"/>
<accession>A0A101XR50</accession>
<dbReference type="PANTHER" id="PTHR14969">
    <property type="entry name" value="SPHINGOSINE-1-PHOSPHATE PHOSPHOHYDROLASE"/>
    <property type="match status" value="1"/>
</dbReference>
<dbReference type="PANTHER" id="PTHR14969:SF13">
    <property type="entry name" value="AT30094P"/>
    <property type="match status" value="1"/>
</dbReference>
<feature type="domain" description="Phosphatidic acid phosphatase type 2/haloperoxidase" evidence="2">
    <location>
        <begin position="62"/>
        <end position="174"/>
    </location>
</feature>
<keyword evidence="1" id="KW-1133">Transmembrane helix</keyword>
<feature type="transmembrane region" description="Helical" evidence="1">
    <location>
        <begin position="104"/>
        <end position="125"/>
    </location>
</feature>
<evidence type="ECO:0000256" key="1">
    <source>
        <dbReference type="SAM" id="Phobius"/>
    </source>
</evidence>